<evidence type="ECO:0000313" key="1">
    <source>
        <dbReference type="EMBL" id="KXP08788.1"/>
    </source>
</evidence>
<dbReference type="EMBL" id="LSRF01000044">
    <property type="protein sequence ID" value="KXP08788.1"/>
    <property type="molecule type" value="Genomic_DNA"/>
</dbReference>
<evidence type="ECO:0000313" key="2">
    <source>
        <dbReference type="Proteomes" id="UP000070258"/>
    </source>
</evidence>
<accession>A0A138AE94</accession>
<dbReference type="AlphaFoldDB" id="A0A138AE94"/>
<sequence length="146" mass="16112">MTDLIKPIPINDAHLDRLRGAIDVAEGRATAFCVHPEILAEIATRAEMRLAVLPQRLWSGTKVTYLPAGPWARSYNGGRSVKATQVTLVRRSRDWVLTSVSRQWQHNGKRERLDVTLPAKVSPEVLNRYLAAASGLTLNSSTVEAA</sequence>
<reference evidence="2" key="1">
    <citation type="submission" date="2016-02" db="EMBL/GenBank/DDBJ databases">
        <authorList>
            <person name="Wen L."/>
            <person name="He K."/>
            <person name="Yang H."/>
        </authorList>
    </citation>
    <scope>NUCLEOTIDE SEQUENCE [LARGE SCALE GENOMIC DNA]</scope>
    <source>
        <strain evidence="2">JCM 15929</strain>
    </source>
</reference>
<dbReference type="STRING" id="239498.AXK60_08980"/>
<dbReference type="Proteomes" id="UP000070258">
    <property type="component" value="Unassembled WGS sequence"/>
</dbReference>
<protein>
    <submittedName>
        <fullName evidence="1">Uncharacterized protein</fullName>
    </submittedName>
</protein>
<dbReference type="RefSeq" id="WP_068571663.1">
    <property type="nucleotide sequence ID" value="NZ_LSRF01000044.1"/>
</dbReference>
<proteinExistence type="predicted"/>
<comment type="caution">
    <text evidence="1">The sequence shown here is derived from an EMBL/GenBank/DDBJ whole genome shotgun (WGS) entry which is preliminary data.</text>
</comment>
<organism evidence="1 2">
    <name type="scientific">Tsukamurella pseudospumae</name>
    <dbReference type="NCBI Taxonomy" id="239498"/>
    <lineage>
        <taxon>Bacteria</taxon>
        <taxon>Bacillati</taxon>
        <taxon>Actinomycetota</taxon>
        <taxon>Actinomycetes</taxon>
        <taxon>Mycobacteriales</taxon>
        <taxon>Tsukamurellaceae</taxon>
        <taxon>Tsukamurella</taxon>
    </lineage>
</organism>
<name>A0A138AE94_9ACTN</name>
<gene>
    <name evidence="1" type="ORF">AXK60_08980</name>
</gene>